<evidence type="ECO:0000313" key="6">
    <source>
        <dbReference type="EMBL" id="KOY76240.1"/>
    </source>
</evidence>
<organism evidence="6 7">
    <name type="scientific">Apilactobacillus kunkeei</name>
    <dbReference type="NCBI Taxonomy" id="148814"/>
    <lineage>
        <taxon>Bacteria</taxon>
        <taxon>Bacillati</taxon>
        <taxon>Bacillota</taxon>
        <taxon>Bacilli</taxon>
        <taxon>Lactobacillales</taxon>
        <taxon>Lactobacillaceae</taxon>
        <taxon>Apilactobacillus</taxon>
    </lineage>
</organism>
<keyword evidence="2 4" id="KW-0547">Nucleotide-binding</keyword>
<evidence type="ECO:0000313" key="7">
    <source>
        <dbReference type="Proteomes" id="UP000037778"/>
    </source>
</evidence>
<feature type="binding site" evidence="4">
    <location>
        <begin position="3"/>
        <end position="7"/>
    </location>
    <ligand>
        <name>ATP</name>
        <dbReference type="ChEBI" id="CHEBI:30616"/>
    </ligand>
</feature>
<dbReference type="AlphaFoldDB" id="A0A0M9DB15"/>
<dbReference type="PIRSF" id="PIRSF006806">
    <property type="entry name" value="FTHF_cligase"/>
    <property type="match status" value="1"/>
</dbReference>
<accession>A0A0M9DB15</accession>
<keyword evidence="5" id="KW-0460">Magnesium</keyword>
<dbReference type="EC" id="6.3.3.2" evidence="5"/>
<evidence type="ECO:0000256" key="2">
    <source>
        <dbReference type="ARBA" id="ARBA00022741"/>
    </source>
</evidence>
<dbReference type="Pfam" id="PF01812">
    <property type="entry name" value="5-FTHF_cyc-lig"/>
    <property type="match status" value="1"/>
</dbReference>
<dbReference type="Proteomes" id="UP000037778">
    <property type="component" value="Unassembled WGS sequence"/>
</dbReference>
<dbReference type="InterPro" id="IPR002698">
    <property type="entry name" value="FTHF_cligase"/>
</dbReference>
<dbReference type="SUPFAM" id="SSF100950">
    <property type="entry name" value="NagB/RpiA/CoA transferase-like"/>
    <property type="match status" value="1"/>
</dbReference>
<dbReference type="Gene3D" id="3.40.50.10420">
    <property type="entry name" value="NagB/RpiA/CoA transferase-like"/>
    <property type="match status" value="1"/>
</dbReference>
<sequence>MDKSAARSEILNKLKNLDNREDVQYLYNQLFETEEWIAATSIGVTLSTEIEIDTKPIIEKALSDNKRVYVPKVINKSDMDFIEYNHETKLFVNKMGISEPVDGEGIDVNDIDLLIVPGMAFDMSNNNRLGYGGGYYDRVLVDYPGNTIALADRIRMYEKSIWKVDEFDQQVETIIHSNFK</sequence>
<protein>
    <recommendedName>
        <fullName evidence="5">5-formyltetrahydrofolate cyclo-ligase</fullName>
        <ecNumber evidence="5">6.3.3.2</ecNumber>
    </recommendedName>
</protein>
<proteinExistence type="inferred from homology"/>
<comment type="caution">
    <text evidence="6">The sequence shown here is derived from an EMBL/GenBank/DDBJ whole genome shotgun (WGS) entry which is preliminary data.</text>
</comment>
<evidence type="ECO:0000256" key="1">
    <source>
        <dbReference type="ARBA" id="ARBA00010638"/>
    </source>
</evidence>
<dbReference type="PANTHER" id="PTHR23407:SF1">
    <property type="entry name" value="5-FORMYLTETRAHYDROFOLATE CYCLO-LIGASE"/>
    <property type="match status" value="1"/>
</dbReference>
<keyword evidence="5" id="KW-0479">Metal-binding</keyword>
<comment type="catalytic activity">
    <reaction evidence="5">
        <text>(6S)-5-formyl-5,6,7,8-tetrahydrofolate + ATP = (6R)-5,10-methenyltetrahydrofolate + ADP + phosphate</text>
        <dbReference type="Rhea" id="RHEA:10488"/>
        <dbReference type="ChEBI" id="CHEBI:30616"/>
        <dbReference type="ChEBI" id="CHEBI:43474"/>
        <dbReference type="ChEBI" id="CHEBI:57455"/>
        <dbReference type="ChEBI" id="CHEBI:57457"/>
        <dbReference type="ChEBI" id="CHEBI:456216"/>
        <dbReference type="EC" id="6.3.3.2"/>
    </reaction>
</comment>
<comment type="cofactor">
    <cofactor evidence="5">
        <name>Mg(2+)</name>
        <dbReference type="ChEBI" id="CHEBI:18420"/>
    </cofactor>
</comment>
<feature type="binding site" evidence="4">
    <location>
        <position position="51"/>
    </location>
    <ligand>
        <name>substrate</name>
    </ligand>
</feature>
<dbReference type="GO" id="GO:0009396">
    <property type="term" value="P:folic acid-containing compound biosynthetic process"/>
    <property type="evidence" value="ECO:0007669"/>
    <property type="project" value="TreeGrafter"/>
</dbReference>
<dbReference type="EMBL" id="JXCY01000006">
    <property type="protein sequence ID" value="KOY76240.1"/>
    <property type="molecule type" value="Genomic_DNA"/>
</dbReference>
<dbReference type="InterPro" id="IPR037171">
    <property type="entry name" value="NagB/RpiA_transferase-like"/>
</dbReference>
<keyword evidence="3 4" id="KW-0067">ATP-binding</keyword>
<feature type="binding site" evidence="4">
    <location>
        <begin position="128"/>
        <end position="136"/>
    </location>
    <ligand>
        <name>ATP</name>
        <dbReference type="ChEBI" id="CHEBI:30616"/>
    </ligand>
</feature>
<dbReference type="NCBIfam" id="TIGR02727">
    <property type="entry name" value="MTHFS_bact"/>
    <property type="match status" value="1"/>
</dbReference>
<dbReference type="InterPro" id="IPR024185">
    <property type="entry name" value="FTHF_cligase-like_sf"/>
</dbReference>
<gene>
    <name evidence="6" type="ORF">RZ71_06890</name>
</gene>
<evidence type="ECO:0000256" key="4">
    <source>
        <dbReference type="PIRSR" id="PIRSR006806-1"/>
    </source>
</evidence>
<name>A0A0M9DB15_9LACO</name>
<dbReference type="GO" id="GO:0035999">
    <property type="term" value="P:tetrahydrofolate interconversion"/>
    <property type="evidence" value="ECO:0007669"/>
    <property type="project" value="TreeGrafter"/>
</dbReference>
<dbReference type="RefSeq" id="WP_080998111.1">
    <property type="nucleotide sequence ID" value="NZ_JXCY01000006.1"/>
</dbReference>
<dbReference type="GO" id="GO:0005524">
    <property type="term" value="F:ATP binding"/>
    <property type="evidence" value="ECO:0007669"/>
    <property type="project" value="UniProtKB-KW"/>
</dbReference>
<dbReference type="GO" id="GO:0030272">
    <property type="term" value="F:5-formyltetrahydrofolate cyclo-ligase activity"/>
    <property type="evidence" value="ECO:0007669"/>
    <property type="project" value="UniProtKB-EC"/>
</dbReference>
<feature type="binding site" evidence="4">
    <location>
        <position position="46"/>
    </location>
    <ligand>
        <name>substrate</name>
    </ligand>
</feature>
<dbReference type="PANTHER" id="PTHR23407">
    <property type="entry name" value="ATPASE INHIBITOR/5-FORMYLTETRAHYDROFOLATE CYCLO-LIGASE"/>
    <property type="match status" value="1"/>
</dbReference>
<dbReference type="PATRIC" id="fig|148814.8.peg.736"/>
<evidence type="ECO:0000256" key="3">
    <source>
        <dbReference type="ARBA" id="ARBA00022840"/>
    </source>
</evidence>
<comment type="similarity">
    <text evidence="1 5">Belongs to the 5-formyltetrahydrofolate cyclo-ligase family.</text>
</comment>
<dbReference type="GO" id="GO:0046872">
    <property type="term" value="F:metal ion binding"/>
    <property type="evidence" value="ECO:0007669"/>
    <property type="project" value="UniProtKB-KW"/>
</dbReference>
<evidence type="ECO:0000256" key="5">
    <source>
        <dbReference type="RuleBase" id="RU361279"/>
    </source>
</evidence>
<keyword evidence="7" id="KW-1185">Reference proteome</keyword>
<reference evidence="6 7" key="1">
    <citation type="journal article" date="2015" name="Genome Biol. Evol.">
        <title>Functionally Structured Genomes in Lactobacillus kunkeei Colonizing the Honey Crop and Food Products of Honeybees and Stingless Bees.</title>
        <authorList>
            <person name="Tamarit D."/>
            <person name="Ellegaard K.M."/>
            <person name="Wikander J."/>
            <person name="Olofsson T."/>
            <person name="Vasquez A."/>
            <person name="Andersson S.G."/>
        </authorList>
    </citation>
    <scope>NUCLEOTIDE SEQUENCE [LARGE SCALE GENOMIC DNA]</scope>
    <source>
        <strain evidence="6 7">LAko</strain>
    </source>
</reference>